<reference evidence="1" key="1">
    <citation type="submission" date="2018-05" db="EMBL/GenBank/DDBJ databases">
        <authorList>
            <person name="Lanie J.A."/>
            <person name="Ng W.-L."/>
            <person name="Kazmierczak K.M."/>
            <person name="Andrzejewski T.M."/>
            <person name="Davidsen T.M."/>
            <person name="Wayne K.J."/>
            <person name="Tettelin H."/>
            <person name="Glass J.I."/>
            <person name="Rusch D."/>
            <person name="Podicherti R."/>
            <person name="Tsui H.-C.T."/>
            <person name="Winkler M.E."/>
        </authorList>
    </citation>
    <scope>NUCLEOTIDE SEQUENCE</scope>
</reference>
<evidence type="ECO:0000313" key="1">
    <source>
        <dbReference type="EMBL" id="SVA08516.1"/>
    </source>
</evidence>
<accession>A0A381SX29</accession>
<proteinExistence type="predicted"/>
<organism evidence="1">
    <name type="scientific">marine metagenome</name>
    <dbReference type="NCBI Taxonomy" id="408172"/>
    <lineage>
        <taxon>unclassified sequences</taxon>
        <taxon>metagenomes</taxon>
        <taxon>ecological metagenomes</taxon>
    </lineage>
</organism>
<dbReference type="AlphaFoldDB" id="A0A381SX29"/>
<protein>
    <submittedName>
        <fullName evidence="1">Uncharacterized protein</fullName>
    </submittedName>
</protein>
<dbReference type="EMBL" id="UINC01003698">
    <property type="protein sequence ID" value="SVA08516.1"/>
    <property type="molecule type" value="Genomic_DNA"/>
</dbReference>
<gene>
    <name evidence="1" type="ORF">METZ01_LOCUS61370</name>
</gene>
<sequence length="65" mass="7086">MAGDPLMLYAKPGGYGMTEERRADLIKKLGLDKPLVVQYGVWLGRVLQGDLGQTIVAENKVADLI</sequence>
<feature type="non-terminal residue" evidence="1">
    <location>
        <position position="1"/>
    </location>
</feature>
<feature type="non-terminal residue" evidence="1">
    <location>
        <position position="65"/>
    </location>
</feature>
<name>A0A381SX29_9ZZZZ</name>